<geneLocation type="plasmid" evidence="1">
    <name>pFRL3</name>
</geneLocation>
<name>V9YZM7_9ACTN</name>
<accession>V9YZM7</accession>
<dbReference type="RefSeq" id="WP_024126167.1">
    <property type="nucleotide sequence ID" value="NC_023283.1"/>
</dbReference>
<gene>
    <name evidence="1" type="ORF">pFRL3_8c</name>
</gene>
<keyword evidence="1" id="KW-0614">Plasmid</keyword>
<sequence>MPNPGAPNLLAELAALLGPAKPASPDAVLHVARGLARVARDGEADKEFGRRCRTELAPVLLRLAAAETEATALRTAVARHIAAADHGEDPAPRDLLAELAGKGVDLGEDIETAAAVLDAESRVAAFG</sequence>
<dbReference type="EMBL" id="KF602048">
    <property type="protein sequence ID" value="AHE38785.1"/>
    <property type="molecule type" value="Genomic_DNA"/>
</dbReference>
<dbReference type="AlphaFoldDB" id="V9YZM7"/>
<organism evidence="1">
    <name type="scientific">Streptomyces sp. FR1</name>
    <dbReference type="NCBI Taxonomy" id="349971"/>
    <lineage>
        <taxon>Bacteria</taxon>
        <taxon>Bacillati</taxon>
        <taxon>Actinomycetota</taxon>
        <taxon>Actinomycetes</taxon>
        <taxon>Kitasatosporales</taxon>
        <taxon>Streptomycetaceae</taxon>
        <taxon>Streptomyces</taxon>
    </lineage>
</organism>
<evidence type="ECO:0000313" key="1">
    <source>
        <dbReference type="EMBL" id="AHE38785.1"/>
    </source>
</evidence>
<reference evidence="1" key="1">
    <citation type="submission" date="2013-09" db="EMBL/GenBank/DDBJ databases">
        <title>Complete nucleotide sequence of Streptomyces linear plasmid pFRL3.</title>
        <authorList>
            <person name="Chen Z."/>
            <person name="Fang P."/>
            <person name="Qin Z."/>
        </authorList>
    </citation>
    <scope>NUCLEOTIDE SEQUENCE</scope>
    <source>
        <plasmid evidence="1">pFRL3</plasmid>
    </source>
</reference>
<proteinExistence type="predicted"/>
<protein>
    <submittedName>
        <fullName evidence="1">Uncharacterized protein</fullName>
    </submittedName>
</protein>